<evidence type="ECO:0000256" key="2">
    <source>
        <dbReference type="ARBA" id="ARBA00022771"/>
    </source>
</evidence>
<keyword evidence="2 4" id="KW-0863">Zinc-finger</keyword>
<dbReference type="PANTHER" id="PTHR31973:SF187">
    <property type="entry name" value="MUTATOR TRANSPOSASE MUDRA PROTEIN"/>
    <property type="match status" value="1"/>
</dbReference>
<gene>
    <name evidence="7" type="ORF">SASPL_130872</name>
</gene>
<reference evidence="7" key="2">
    <citation type="submission" date="2020-08" db="EMBL/GenBank/DDBJ databases">
        <title>Plant Genome Project.</title>
        <authorList>
            <person name="Zhang R.-G."/>
        </authorList>
    </citation>
    <scope>NUCLEOTIDE SEQUENCE</scope>
    <source>
        <strain evidence="7">Huo1</strain>
        <tissue evidence="7">Leaf</tissue>
    </source>
</reference>
<dbReference type="Pfam" id="PF04434">
    <property type="entry name" value="SWIM"/>
    <property type="match status" value="1"/>
</dbReference>
<dbReference type="InterPro" id="IPR006564">
    <property type="entry name" value="Znf_PMZ"/>
</dbReference>
<evidence type="ECO:0000259" key="6">
    <source>
        <dbReference type="PROSITE" id="PS50966"/>
    </source>
</evidence>
<feature type="compositionally biased region" description="Acidic residues" evidence="5">
    <location>
        <begin position="199"/>
        <end position="215"/>
    </location>
</feature>
<dbReference type="SUPFAM" id="SSF57756">
    <property type="entry name" value="Retrovirus zinc finger-like domains"/>
    <property type="match status" value="1"/>
</dbReference>
<evidence type="ECO:0000313" key="8">
    <source>
        <dbReference type="Proteomes" id="UP000298416"/>
    </source>
</evidence>
<dbReference type="Pfam" id="PF26130">
    <property type="entry name" value="PB1-like"/>
    <property type="match status" value="1"/>
</dbReference>
<dbReference type="EMBL" id="PNBA02000011">
    <property type="protein sequence ID" value="KAG6407872.1"/>
    <property type="molecule type" value="Genomic_DNA"/>
</dbReference>
<dbReference type="InterPro" id="IPR036875">
    <property type="entry name" value="Znf_CCHC_sf"/>
</dbReference>
<dbReference type="GO" id="GO:0003676">
    <property type="term" value="F:nucleic acid binding"/>
    <property type="evidence" value="ECO:0007669"/>
    <property type="project" value="InterPro"/>
</dbReference>
<keyword evidence="1" id="KW-0479">Metal-binding</keyword>
<feature type="compositionally biased region" description="Basic residues" evidence="5">
    <location>
        <begin position="582"/>
        <end position="596"/>
    </location>
</feature>
<feature type="region of interest" description="Disordered" evidence="5">
    <location>
        <begin position="630"/>
        <end position="681"/>
    </location>
</feature>
<evidence type="ECO:0000256" key="3">
    <source>
        <dbReference type="ARBA" id="ARBA00022833"/>
    </source>
</evidence>
<sequence length="681" mass="79049">MSEKTFILSIYHGGRFVDDSRRRYVGGKVTQVCDALDIDKISYPEIISYVKEDLQYELESIDGLYYHKQGNFVLVKDDQAILSIVSELYKKTKLEFYVKHKNLAKEVTLSKQTEVIDRGVNQGVDLSDDNGSEDELLQQTFDNLNKDIAFLTDDDEEVQMSRKNIRSFKEKNTFNGEDNTRSDDELDAYVDDIICDSQEDDAQEDEDDELEEGNDSDGSFYYDSDDCCSYYSESDEECGDHALRKPSEMVRFDPMATIPVFCCGMIFQNVQECRDALAKYAIMKGLQIHYIKNDQVRVRAECMEKCPWKFLASKNSHNNDFVVKTYVPNHKCYRKNTNHMATSKSLSKVLKDRLLATPFIKYRDLKNLCKTEQKLKISLTQARNIRKRTTPKCDSVDNNMAETFNGWILDARCKPIISMLEDIRVQFVSCTVKGWSQKFRCSLVYRIYIFEGLSVHDTTPWTLYKKMSSKDEYGTITQTLIKWQMVWNGDEGYEVSNVYDQDNRHIVNLKSSSCTCREWELTGIPCQHAVCVLHSEGLEPENFVAHWYIESTYLKAYQFMIQPVRGKILWAETGKEEIAPPAHRKLPGRPKVRRKKDKNEIQKAGKQSRKGRIMTCKICKQHGHYIRRCPQKMNMPGEDNVRSLEQYATNKSLSQSRNEMRDEQSSKRHNGSIQLARNKVE</sequence>
<feature type="domain" description="SWIM-type" evidence="6">
    <location>
        <begin position="493"/>
        <end position="537"/>
    </location>
</feature>
<evidence type="ECO:0000313" key="7">
    <source>
        <dbReference type="EMBL" id="KAG6407872.1"/>
    </source>
</evidence>
<dbReference type="InterPro" id="IPR004332">
    <property type="entry name" value="Transposase_MuDR"/>
</dbReference>
<name>A0A8X8X7Q7_SALSN</name>
<keyword evidence="8" id="KW-1185">Reference proteome</keyword>
<proteinExistence type="predicted"/>
<dbReference type="PROSITE" id="PS50966">
    <property type="entry name" value="ZF_SWIM"/>
    <property type="match status" value="1"/>
</dbReference>
<protein>
    <recommendedName>
        <fullName evidence="6">SWIM-type domain-containing protein</fullName>
    </recommendedName>
</protein>
<dbReference type="Proteomes" id="UP000298416">
    <property type="component" value="Unassembled WGS sequence"/>
</dbReference>
<evidence type="ECO:0000256" key="4">
    <source>
        <dbReference type="PROSITE-ProRule" id="PRU00325"/>
    </source>
</evidence>
<dbReference type="AlphaFoldDB" id="A0A8X8X7Q7"/>
<evidence type="ECO:0000256" key="1">
    <source>
        <dbReference type="ARBA" id="ARBA00022723"/>
    </source>
</evidence>
<dbReference type="PANTHER" id="PTHR31973">
    <property type="entry name" value="POLYPROTEIN, PUTATIVE-RELATED"/>
    <property type="match status" value="1"/>
</dbReference>
<organism evidence="7">
    <name type="scientific">Salvia splendens</name>
    <name type="common">Scarlet sage</name>
    <dbReference type="NCBI Taxonomy" id="180675"/>
    <lineage>
        <taxon>Eukaryota</taxon>
        <taxon>Viridiplantae</taxon>
        <taxon>Streptophyta</taxon>
        <taxon>Embryophyta</taxon>
        <taxon>Tracheophyta</taxon>
        <taxon>Spermatophyta</taxon>
        <taxon>Magnoliopsida</taxon>
        <taxon>eudicotyledons</taxon>
        <taxon>Gunneridae</taxon>
        <taxon>Pentapetalae</taxon>
        <taxon>asterids</taxon>
        <taxon>lamiids</taxon>
        <taxon>Lamiales</taxon>
        <taxon>Lamiaceae</taxon>
        <taxon>Nepetoideae</taxon>
        <taxon>Mentheae</taxon>
        <taxon>Salviinae</taxon>
        <taxon>Salvia</taxon>
        <taxon>Salvia subgen. Calosphace</taxon>
        <taxon>core Calosphace</taxon>
    </lineage>
</organism>
<feature type="region of interest" description="Disordered" evidence="5">
    <location>
        <begin position="580"/>
        <end position="612"/>
    </location>
</feature>
<feature type="region of interest" description="Disordered" evidence="5">
    <location>
        <begin position="199"/>
        <end position="221"/>
    </location>
</feature>
<dbReference type="InterPro" id="IPR007527">
    <property type="entry name" value="Znf_SWIM"/>
</dbReference>
<accession>A0A8X8X7Q7</accession>
<evidence type="ECO:0000256" key="5">
    <source>
        <dbReference type="SAM" id="MobiDB-lite"/>
    </source>
</evidence>
<dbReference type="SMART" id="SM00575">
    <property type="entry name" value="ZnF_PMZ"/>
    <property type="match status" value="1"/>
</dbReference>
<comment type="caution">
    <text evidence="7">The sequence shown here is derived from an EMBL/GenBank/DDBJ whole genome shotgun (WGS) entry which is preliminary data.</text>
</comment>
<keyword evidence="3" id="KW-0862">Zinc</keyword>
<dbReference type="InterPro" id="IPR058594">
    <property type="entry name" value="PB1-like_dom_pln"/>
</dbReference>
<dbReference type="Pfam" id="PF03108">
    <property type="entry name" value="DBD_Tnp_Mut"/>
    <property type="match status" value="1"/>
</dbReference>
<feature type="compositionally biased region" description="Polar residues" evidence="5">
    <location>
        <begin position="646"/>
        <end position="657"/>
    </location>
</feature>
<reference evidence="7" key="1">
    <citation type="submission" date="2018-01" db="EMBL/GenBank/DDBJ databases">
        <authorList>
            <person name="Mao J.F."/>
        </authorList>
    </citation>
    <scope>NUCLEOTIDE SEQUENCE</scope>
    <source>
        <strain evidence="7">Huo1</strain>
        <tissue evidence="7">Leaf</tissue>
    </source>
</reference>
<dbReference type="GO" id="GO:0008270">
    <property type="term" value="F:zinc ion binding"/>
    <property type="evidence" value="ECO:0007669"/>
    <property type="project" value="UniProtKB-KW"/>
</dbReference>